<evidence type="ECO:0000256" key="5">
    <source>
        <dbReference type="SAM" id="Phobius"/>
    </source>
</evidence>
<keyword evidence="2 5" id="KW-0812">Transmembrane</keyword>
<dbReference type="Proteomes" id="UP000228945">
    <property type="component" value="Chromosome"/>
</dbReference>
<evidence type="ECO:0000256" key="3">
    <source>
        <dbReference type="ARBA" id="ARBA00022989"/>
    </source>
</evidence>
<keyword evidence="8" id="KW-1185">Reference proteome</keyword>
<dbReference type="InterPro" id="IPR013525">
    <property type="entry name" value="ABC2_TM"/>
</dbReference>
<organism evidence="7 8">
    <name type="scientific">Caulobacter mirabilis</name>
    <dbReference type="NCBI Taxonomy" id="69666"/>
    <lineage>
        <taxon>Bacteria</taxon>
        <taxon>Pseudomonadati</taxon>
        <taxon>Pseudomonadota</taxon>
        <taxon>Alphaproteobacteria</taxon>
        <taxon>Caulobacterales</taxon>
        <taxon>Caulobacteraceae</taxon>
        <taxon>Caulobacter</taxon>
    </lineage>
</organism>
<dbReference type="RefSeq" id="WP_099620630.1">
    <property type="nucleotide sequence ID" value="NZ_CP024201.1"/>
</dbReference>
<feature type="transmembrane region" description="Helical" evidence="5">
    <location>
        <begin position="293"/>
        <end position="316"/>
    </location>
</feature>
<feature type="transmembrane region" description="Helical" evidence="5">
    <location>
        <begin position="247"/>
        <end position="273"/>
    </location>
</feature>
<comment type="subcellular location">
    <subcellularLocation>
        <location evidence="1">Membrane</location>
        <topology evidence="1">Multi-pass membrane protein</topology>
    </subcellularLocation>
</comment>
<feature type="domain" description="ABC-2 type transporter transmembrane" evidence="6">
    <location>
        <begin position="196"/>
        <end position="400"/>
    </location>
</feature>
<accession>A0A2D2ATN7</accession>
<evidence type="ECO:0000259" key="6">
    <source>
        <dbReference type="Pfam" id="PF12698"/>
    </source>
</evidence>
<keyword evidence="3 5" id="KW-1133">Transmembrane helix</keyword>
<proteinExistence type="predicted"/>
<name>A0A2D2ATN7_9CAUL</name>
<dbReference type="OrthoDB" id="7539112at2"/>
<dbReference type="Pfam" id="PF12698">
    <property type="entry name" value="ABC2_membrane_3"/>
    <property type="match status" value="1"/>
</dbReference>
<keyword evidence="4 5" id="KW-0472">Membrane</keyword>
<evidence type="ECO:0000313" key="8">
    <source>
        <dbReference type="Proteomes" id="UP000228945"/>
    </source>
</evidence>
<evidence type="ECO:0000256" key="4">
    <source>
        <dbReference type="ARBA" id="ARBA00023136"/>
    </source>
</evidence>
<feature type="transmembrane region" description="Helical" evidence="5">
    <location>
        <begin position="201"/>
        <end position="226"/>
    </location>
</feature>
<evidence type="ECO:0000256" key="1">
    <source>
        <dbReference type="ARBA" id="ARBA00004141"/>
    </source>
</evidence>
<dbReference type="GO" id="GO:0016020">
    <property type="term" value="C:membrane"/>
    <property type="evidence" value="ECO:0007669"/>
    <property type="project" value="UniProtKB-SubCell"/>
</dbReference>
<feature type="transmembrane region" description="Helical" evidence="5">
    <location>
        <begin position="328"/>
        <end position="347"/>
    </location>
</feature>
<dbReference type="GO" id="GO:0140359">
    <property type="term" value="F:ABC-type transporter activity"/>
    <property type="evidence" value="ECO:0007669"/>
    <property type="project" value="InterPro"/>
</dbReference>
<protein>
    <recommendedName>
        <fullName evidence="6">ABC-2 type transporter transmembrane domain-containing protein</fullName>
    </recommendedName>
</protein>
<feature type="transmembrane region" description="Helical" evidence="5">
    <location>
        <begin position="12"/>
        <end position="38"/>
    </location>
</feature>
<dbReference type="EMBL" id="CP024201">
    <property type="protein sequence ID" value="ATQ41374.1"/>
    <property type="molecule type" value="Genomic_DNA"/>
</dbReference>
<evidence type="ECO:0000313" key="7">
    <source>
        <dbReference type="EMBL" id="ATQ41374.1"/>
    </source>
</evidence>
<reference evidence="7 8" key="1">
    <citation type="submission" date="2017-10" db="EMBL/GenBank/DDBJ databases">
        <title>Genome sequence of Caulobacter mirabilis FWC38.</title>
        <authorList>
            <person name="Fiebig A."/>
            <person name="Crosson S."/>
        </authorList>
    </citation>
    <scope>NUCLEOTIDE SEQUENCE [LARGE SCALE GENOMIC DNA]</scope>
    <source>
        <strain evidence="7 8">FWC 38</strain>
    </source>
</reference>
<gene>
    <name evidence="7" type="ORF">CSW64_02565</name>
</gene>
<feature type="transmembrane region" description="Helical" evidence="5">
    <location>
        <begin position="379"/>
        <end position="399"/>
    </location>
</feature>
<dbReference type="KEGG" id="cmb:CSW64_02565"/>
<sequence length="427" mass="44568">MSVLLRIAAREYVAYVRTVGFWLSMLLLPVVAALGGAVPTLMESRSPVSVVAVIDRTGEGVGTAVLARAQAESDGRARPGLGKPPRLLLGPLDADAEDAKAWLNGVRPYPGGVELSAVAILSRGADGGVALDYWSNHLSDPGPRQVVRAAVTEVMRERYLTQRGLAAADLAALDELGPKVSDFSPKAASGEVSLRDRLPGLVGFGAAMLLWSMVLTGAGILLNSVVEEKSSRVLEVLLASASVSEIMFGKILGVLGVTLTVLGVWGVVGAGAMTLLAPTIAADVASVLFGKGLAFYFGFYLIGGYLLYAAIFTAVGAFCETTREAQTLLGPVMAVLVVPVLFMTQAIRRPDSPLLEALSWVPPFTPFLMTARAAGEPPLWQVLGTGALMIATVFVVVWLSGRAFRAGALSTGKVDLKGLLAAVRKGG</sequence>
<dbReference type="PANTHER" id="PTHR43471:SF3">
    <property type="entry name" value="ABC TRANSPORTER PERMEASE PROTEIN NATB"/>
    <property type="match status" value="1"/>
</dbReference>
<dbReference type="AlphaFoldDB" id="A0A2D2ATN7"/>
<evidence type="ECO:0000256" key="2">
    <source>
        <dbReference type="ARBA" id="ARBA00022692"/>
    </source>
</evidence>
<dbReference type="PANTHER" id="PTHR43471">
    <property type="entry name" value="ABC TRANSPORTER PERMEASE"/>
    <property type="match status" value="1"/>
</dbReference>